<dbReference type="Gene3D" id="1.20.1640.10">
    <property type="entry name" value="Multidrug efflux transporter AcrB transmembrane domain"/>
    <property type="match status" value="2"/>
</dbReference>
<dbReference type="NCBIfam" id="TIGR00915">
    <property type="entry name" value="2A0602"/>
    <property type="match status" value="1"/>
</dbReference>
<evidence type="ECO:0000313" key="12">
    <source>
        <dbReference type="Proteomes" id="UP000036908"/>
    </source>
</evidence>
<comment type="caution">
    <text evidence="11">The sequence shown here is derived from an EMBL/GenBank/DDBJ whole genome shotgun (WGS) entry which is preliminary data.</text>
</comment>
<feature type="transmembrane region" description="Helical" evidence="9">
    <location>
        <begin position="439"/>
        <end position="459"/>
    </location>
</feature>
<dbReference type="FunFam" id="3.30.70.1430:FF:000001">
    <property type="entry name" value="Efflux pump membrane transporter"/>
    <property type="match status" value="1"/>
</dbReference>
<evidence type="ECO:0000256" key="5">
    <source>
        <dbReference type="ARBA" id="ARBA00022519"/>
    </source>
</evidence>
<organism evidence="11 12">
    <name type="scientific">Roseivirga seohaensis subsp. aquiponti</name>
    <dbReference type="NCBI Taxonomy" id="1566026"/>
    <lineage>
        <taxon>Bacteria</taxon>
        <taxon>Pseudomonadati</taxon>
        <taxon>Bacteroidota</taxon>
        <taxon>Cytophagia</taxon>
        <taxon>Cytophagales</taxon>
        <taxon>Roseivirgaceae</taxon>
        <taxon>Roseivirga</taxon>
    </lineage>
</organism>
<evidence type="ECO:0000256" key="3">
    <source>
        <dbReference type="ARBA" id="ARBA00022448"/>
    </source>
</evidence>
<dbReference type="RefSeq" id="WP_053223796.1">
    <property type="nucleotide sequence ID" value="NZ_JSVA01000010.1"/>
</dbReference>
<dbReference type="Gene3D" id="3.30.70.1440">
    <property type="entry name" value="Multidrug efflux transporter AcrB pore domain"/>
    <property type="match status" value="1"/>
</dbReference>
<name>A0A0L8AK57_9BACT</name>
<dbReference type="PATRIC" id="fig|1566026.4.peg.513"/>
<evidence type="ECO:0000259" key="10">
    <source>
        <dbReference type="PROSITE" id="PS50156"/>
    </source>
</evidence>
<dbReference type="GO" id="GO:0009636">
    <property type="term" value="P:response to toxic substance"/>
    <property type="evidence" value="ECO:0007669"/>
    <property type="project" value="UniProtKB-ARBA"/>
</dbReference>
<feature type="transmembrane region" description="Helical" evidence="9">
    <location>
        <begin position="927"/>
        <end position="950"/>
    </location>
</feature>
<keyword evidence="5" id="KW-0997">Cell inner membrane</keyword>
<dbReference type="OrthoDB" id="9758940at2"/>
<dbReference type="GO" id="GO:0015562">
    <property type="term" value="F:efflux transmembrane transporter activity"/>
    <property type="evidence" value="ECO:0007669"/>
    <property type="project" value="InterPro"/>
</dbReference>
<gene>
    <name evidence="11" type="ORF">OB69_11135</name>
</gene>
<feature type="transmembrane region" description="Helical" evidence="9">
    <location>
        <begin position="538"/>
        <end position="557"/>
    </location>
</feature>
<feature type="transmembrane region" description="Helical" evidence="9">
    <location>
        <begin position="367"/>
        <end position="389"/>
    </location>
</feature>
<evidence type="ECO:0000256" key="2">
    <source>
        <dbReference type="ARBA" id="ARBA00010942"/>
    </source>
</evidence>
<dbReference type="Gene3D" id="3.30.70.1320">
    <property type="entry name" value="Multidrug efflux transporter AcrB pore domain like"/>
    <property type="match status" value="1"/>
</dbReference>
<keyword evidence="6 9" id="KW-0812">Transmembrane</keyword>
<evidence type="ECO:0000256" key="9">
    <source>
        <dbReference type="SAM" id="Phobius"/>
    </source>
</evidence>
<dbReference type="PRINTS" id="PR00702">
    <property type="entry name" value="ACRIFLAVINRP"/>
</dbReference>
<evidence type="ECO:0000256" key="8">
    <source>
        <dbReference type="ARBA" id="ARBA00023136"/>
    </source>
</evidence>
<dbReference type="NCBIfam" id="NF000282">
    <property type="entry name" value="RND_permease_1"/>
    <property type="match status" value="1"/>
</dbReference>
<keyword evidence="7 9" id="KW-1133">Transmembrane helix</keyword>
<feature type="domain" description="SSD" evidence="10">
    <location>
        <begin position="367"/>
        <end position="496"/>
    </location>
</feature>
<dbReference type="SUPFAM" id="SSF82714">
    <property type="entry name" value="Multidrug efflux transporter AcrB TolC docking domain, DN and DC subdomains"/>
    <property type="match status" value="2"/>
</dbReference>
<dbReference type="Proteomes" id="UP000036908">
    <property type="component" value="Unassembled WGS sequence"/>
</dbReference>
<dbReference type="PROSITE" id="PS50156">
    <property type="entry name" value="SSD"/>
    <property type="match status" value="1"/>
</dbReference>
<dbReference type="GO" id="GO:0042910">
    <property type="term" value="F:xenobiotic transmembrane transporter activity"/>
    <property type="evidence" value="ECO:0007669"/>
    <property type="project" value="TreeGrafter"/>
</dbReference>
<dbReference type="SUPFAM" id="SSF82693">
    <property type="entry name" value="Multidrug efflux transporter AcrB pore domain, PN1, PN2, PC1 and PC2 subdomains"/>
    <property type="match status" value="3"/>
</dbReference>
<evidence type="ECO:0000256" key="4">
    <source>
        <dbReference type="ARBA" id="ARBA00022475"/>
    </source>
</evidence>
<dbReference type="FunFam" id="1.20.1640.10:FF:000001">
    <property type="entry name" value="Efflux pump membrane transporter"/>
    <property type="match status" value="1"/>
</dbReference>
<evidence type="ECO:0000313" key="11">
    <source>
        <dbReference type="EMBL" id="KOF02838.1"/>
    </source>
</evidence>
<reference evidence="12" key="1">
    <citation type="submission" date="2014-11" db="EMBL/GenBank/DDBJ databases">
        <title>Genome sequencing of Roseivirga sp. D-25.</title>
        <authorList>
            <person name="Selvaratnam C."/>
            <person name="Thevarajoo S."/>
            <person name="Goh K.M."/>
            <person name="Eee R."/>
            <person name="Chan K.-G."/>
            <person name="Chong C.S."/>
        </authorList>
    </citation>
    <scope>NUCLEOTIDE SEQUENCE [LARGE SCALE GENOMIC DNA]</scope>
    <source>
        <strain evidence="12">D-25</strain>
    </source>
</reference>
<keyword evidence="8 9" id="KW-0472">Membrane</keyword>
<feature type="transmembrane region" description="Helical" evidence="9">
    <location>
        <begin position="900"/>
        <end position="921"/>
    </location>
</feature>
<dbReference type="PANTHER" id="PTHR32063">
    <property type="match status" value="1"/>
</dbReference>
<feature type="transmembrane region" description="Helical" evidence="9">
    <location>
        <begin position="971"/>
        <end position="992"/>
    </location>
</feature>
<dbReference type="Gene3D" id="3.30.70.1430">
    <property type="entry name" value="Multidrug efflux transporter AcrB pore domain"/>
    <property type="match status" value="2"/>
</dbReference>
<dbReference type="Pfam" id="PF00873">
    <property type="entry name" value="ACR_tran"/>
    <property type="match status" value="1"/>
</dbReference>
<dbReference type="PANTHER" id="PTHR32063:SF11">
    <property type="entry name" value="CATION OR DRUG EFFLUX SYSTEM PROTEIN"/>
    <property type="match status" value="1"/>
</dbReference>
<feature type="transmembrane region" description="Helical" evidence="9">
    <location>
        <begin position="395"/>
        <end position="418"/>
    </location>
</feature>
<feature type="transmembrane region" description="Helical" evidence="9">
    <location>
        <begin position="341"/>
        <end position="360"/>
    </location>
</feature>
<evidence type="ECO:0000256" key="6">
    <source>
        <dbReference type="ARBA" id="ARBA00022692"/>
    </source>
</evidence>
<proteinExistence type="inferred from homology"/>
<dbReference type="AlphaFoldDB" id="A0A0L8AK57"/>
<feature type="transmembrane region" description="Helical" evidence="9">
    <location>
        <begin position="471"/>
        <end position="498"/>
    </location>
</feature>
<dbReference type="SUPFAM" id="SSF82866">
    <property type="entry name" value="Multidrug efflux transporter AcrB transmembrane domain"/>
    <property type="match status" value="2"/>
</dbReference>
<dbReference type="InterPro" id="IPR027463">
    <property type="entry name" value="AcrB_DN_DC_subdom"/>
</dbReference>
<accession>A0A0L8AK57</accession>
<dbReference type="InterPro" id="IPR001036">
    <property type="entry name" value="Acrflvin-R"/>
</dbReference>
<evidence type="ECO:0000256" key="7">
    <source>
        <dbReference type="ARBA" id="ARBA00022989"/>
    </source>
</evidence>
<dbReference type="InterPro" id="IPR004764">
    <property type="entry name" value="MdtF-like"/>
</dbReference>
<feature type="transmembrane region" description="Helical" evidence="9">
    <location>
        <begin position="12"/>
        <end position="33"/>
    </location>
</feature>
<keyword evidence="4" id="KW-1003">Cell membrane</keyword>
<protein>
    <submittedName>
        <fullName evidence="11">RND transporter</fullName>
    </submittedName>
</protein>
<dbReference type="GO" id="GO:0005886">
    <property type="term" value="C:plasma membrane"/>
    <property type="evidence" value="ECO:0007669"/>
    <property type="project" value="UniProtKB-SubCell"/>
</dbReference>
<keyword evidence="12" id="KW-1185">Reference proteome</keyword>
<dbReference type="EMBL" id="JSVA01000010">
    <property type="protein sequence ID" value="KOF02838.1"/>
    <property type="molecule type" value="Genomic_DNA"/>
</dbReference>
<dbReference type="Gene3D" id="3.30.2090.10">
    <property type="entry name" value="Multidrug efflux transporter AcrB TolC docking domain, DN and DC subdomains"/>
    <property type="match status" value="2"/>
</dbReference>
<comment type="subcellular location">
    <subcellularLocation>
        <location evidence="1">Cell inner membrane</location>
        <topology evidence="1">Multi-pass membrane protein</topology>
    </subcellularLocation>
</comment>
<feature type="transmembrane region" description="Helical" evidence="9">
    <location>
        <begin position="1004"/>
        <end position="1030"/>
    </location>
</feature>
<comment type="similarity">
    <text evidence="2">Belongs to the resistance-nodulation-cell division (RND) (TC 2.A.6) family.</text>
</comment>
<keyword evidence="3" id="KW-0813">Transport</keyword>
<evidence type="ECO:0000256" key="1">
    <source>
        <dbReference type="ARBA" id="ARBA00004429"/>
    </source>
</evidence>
<feature type="transmembrane region" description="Helical" evidence="9">
    <location>
        <begin position="875"/>
        <end position="893"/>
    </location>
</feature>
<sequence>MISQTFIKRPVMAMVISIVIVLVGALAALNLPVTQYPDITPPVVSVSANYTGADAKTVEQTVATPIETQINGTPGMAYISSNNTSTGQMQMNVTFEVGTDINIATLDVQNRVSIAEPTLPEAVQRLGVTVRKRNPSIMMVIGLYSPEGSHDTKFLSNYANIYVRDALLRVKGVGDIVSIGQDFSMRVWLKPDKLAQYGISSAEVTAAIREQNLQVAAGTVGGMPQYQSQAFEYPITVNGRLENEAEFEDIVLRTDVDGSLVYLKDVARVELGQFSYGRQSIINQKDATILLVYQAPGSNAIDTAEGIYEAMDELKAAFPADMDYIVPFEAVSVVQVSINEVLTTFAEALLLVIIVVFLFLQSWRATLVPILAIPVSIIGTFIFFVPLGFTINTLTMFGFVLAIGIVVDDAIVVVEAAQHYIDRYKLSAKEATMRAMKDITAPVIAIALILAAVFIPVGFIPGIVGRMYQQFAITIAISVLISAFVALTLTPALCSLLLRPSKVNENGKGINKFFFKFNNWFERVTSSYSNGVKRSIKGAPLVLILLACIFAGTIGLFQSKPTGFIPTEDEGRLFISLELPEGASSARTRAVMDEMAQIINDTEGINNATGIGGLNAINFSFKPNSGTFFLQMDPWEQRKEPSQQLFGLIGQLTQKFGVIKEANIVVIPPPAIPGLGQTGGFSFMLEQKAGGDIKELEQVMGQFLMAANQRPEIAMAYSFFTVKTPGYNVEVDREKAKKLGVNISDVFATMSNYMGSSYINDFTRYGRNFRVVAQADTSYRTRIEDLNQFYVQSRQGGAVPLSALISYKVVENAPVISHYNLFRSLEINGNAAPGYSSGQALAALEEVAAEVLPAGYGYDFSGLSKEELASGNSTIMIFALAIVLVSLLLAALYESWSVPFSVLLALPLGAFGAIVALTFLPKLDNNVYAQIGLITLIGLAAKNAILIVEFAKERVDRGVPLVAATLDAVKLRLRPIIMTSLAFILGVVPLAMAHGAGAVARQTIGWTVIGGMLAATFLAIFFVPVLYVVITRIAYGKKELAALEASYVPEEE</sequence>
<dbReference type="InterPro" id="IPR000731">
    <property type="entry name" value="SSD"/>
</dbReference>